<evidence type="ECO:0000313" key="2">
    <source>
        <dbReference type="Proteomes" id="UP000789375"/>
    </source>
</evidence>
<keyword evidence="2" id="KW-1185">Reference proteome</keyword>
<gene>
    <name evidence="1" type="ORF">FMOSSE_LOCUS8695</name>
</gene>
<accession>A0A9N9CEJ6</accession>
<proteinExistence type="predicted"/>
<dbReference type="EMBL" id="CAJVPP010002316">
    <property type="protein sequence ID" value="CAG8596042.1"/>
    <property type="molecule type" value="Genomic_DNA"/>
</dbReference>
<reference evidence="1" key="1">
    <citation type="submission" date="2021-06" db="EMBL/GenBank/DDBJ databases">
        <authorList>
            <person name="Kallberg Y."/>
            <person name="Tangrot J."/>
            <person name="Rosling A."/>
        </authorList>
    </citation>
    <scope>NUCLEOTIDE SEQUENCE</scope>
    <source>
        <strain evidence="1">87-6 pot B 2015</strain>
    </source>
</reference>
<evidence type="ECO:0000313" key="1">
    <source>
        <dbReference type="EMBL" id="CAG8596042.1"/>
    </source>
</evidence>
<sequence length="156" mass="18347">MEGTQVCSYFTNIPPEDLNISKFYKHRQQEKNFTGSFQKEAFTLRKSLDYLMKDGSPEVAKYYATLLDKKFKASIVLLLRVLNSGLEHSLRLKEKSTRHLFDDLRVRRHRTSDMDSKLFWDRIELDAEIEVKRREMRLAEAGTVTGIMKRIDEALI</sequence>
<comment type="caution">
    <text evidence="1">The sequence shown here is derived from an EMBL/GenBank/DDBJ whole genome shotgun (WGS) entry which is preliminary data.</text>
</comment>
<organism evidence="1 2">
    <name type="scientific">Funneliformis mosseae</name>
    <name type="common">Endomycorrhizal fungus</name>
    <name type="synonym">Glomus mosseae</name>
    <dbReference type="NCBI Taxonomy" id="27381"/>
    <lineage>
        <taxon>Eukaryota</taxon>
        <taxon>Fungi</taxon>
        <taxon>Fungi incertae sedis</taxon>
        <taxon>Mucoromycota</taxon>
        <taxon>Glomeromycotina</taxon>
        <taxon>Glomeromycetes</taxon>
        <taxon>Glomerales</taxon>
        <taxon>Glomeraceae</taxon>
        <taxon>Funneliformis</taxon>
    </lineage>
</organism>
<protein>
    <submittedName>
        <fullName evidence="1">11881_t:CDS:1</fullName>
    </submittedName>
</protein>
<dbReference type="AlphaFoldDB" id="A0A9N9CEJ6"/>
<dbReference type="Proteomes" id="UP000789375">
    <property type="component" value="Unassembled WGS sequence"/>
</dbReference>
<name>A0A9N9CEJ6_FUNMO</name>